<gene>
    <name evidence="1" type="ORF">F383_02310</name>
</gene>
<evidence type="ECO:0000313" key="1">
    <source>
        <dbReference type="EMBL" id="KHG20966.1"/>
    </source>
</evidence>
<proteinExistence type="predicted"/>
<organism evidence="1 2">
    <name type="scientific">Gossypium arboreum</name>
    <name type="common">Tree cotton</name>
    <name type="synonym">Gossypium nanking</name>
    <dbReference type="NCBI Taxonomy" id="29729"/>
    <lineage>
        <taxon>Eukaryota</taxon>
        <taxon>Viridiplantae</taxon>
        <taxon>Streptophyta</taxon>
        <taxon>Embryophyta</taxon>
        <taxon>Tracheophyta</taxon>
        <taxon>Spermatophyta</taxon>
        <taxon>Magnoliopsida</taxon>
        <taxon>eudicotyledons</taxon>
        <taxon>Gunneridae</taxon>
        <taxon>Pentapetalae</taxon>
        <taxon>rosids</taxon>
        <taxon>malvids</taxon>
        <taxon>Malvales</taxon>
        <taxon>Malvaceae</taxon>
        <taxon>Malvoideae</taxon>
        <taxon>Gossypium</taxon>
    </lineage>
</organism>
<dbReference type="Proteomes" id="UP000032142">
    <property type="component" value="Unassembled WGS sequence"/>
</dbReference>
<protein>
    <submittedName>
        <fullName evidence="1">Uncharacterized protein</fullName>
    </submittedName>
</protein>
<dbReference type="AlphaFoldDB" id="A0A0B0PC89"/>
<accession>A0A0B0PC89</accession>
<evidence type="ECO:0000313" key="2">
    <source>
        <dbReference type="Proteomes" id="UP000032142"/>
    </source>
</evidence>
<reference evidence="2" key="1">
    <citation type="submission" date="2014-09" db="EMBL/GenBank/DDBJ databases">
        <authorList>
            <person name="Mudge J."/>
            <person name="Ramaraj T."/>
            <person name="Lindquist I.E."/>
            <person name="Bharti A.K."/>
            <person name="Sundararajan A."/>
            <person name="Cameron C.T."/>
            <person name="Woodward J.E."/>
            <person name="May G.D."/>
            <person name="Brubaker C."/>
            <person name="Broadhvest J."/>
            <person name="Wilkins T.A."/>
        </authorList>
    </citation>
    <scope>NUCLEOTIDE SEQUENCE</scope>
    <source>
        <strain evidence="2">cv. AKA8401</strain>
    </source>
</reference>
<dbReference type="EMBL" id="KN417183">
    <property type="protein sequence ID" value="KHG20966.1"/>
    <property type="molecule type" value="Genomic_DNA"/>
</dbReference>
<name>A0A0B0PC89_GOSAR</name>
<sequence>MCHDRVTCLLGRFRSVKLHTAMCVNS</sequence>
<keyword evidence="2" id="KW-1185">Reference proteome</keyword>